<dbReference type="AlphaFoldDB" id="A0A699XBZ8"/>
<gene>
    <name evidence="1" type="ORF">Tci_927929</name>
</gene>
<accession>A0A699XBZ8</accession>
<feature type="non-terminal residue" evidence="1">
    <location>
        <position position="1"/>
    </location>
</feature>
<protein>
    <submittedName>
        <fullName evidence="1">Uncharacterized protein</fullName>
    </submittedName>
</protein>
<reference evidence="1" key="1">
    <citation type="journal article" date="2019" name="Sci. Rep.">
        <title>Draft genome of Tanacetum cinerariifolium, the natural source of mosquito coil.</title>
        <authorList>
            <person name="Yamashiro T."/>
            <person name="Shiraishi A."/>
            <person name="Satake H."/>
            <person name="Nakayama K."/>
        </authorList>
    </citation>
    <scope>NUCLEOTIDE SEQUENCE</scope>
</reference>
<proteinExistence type="predicted"/>
<dbReference type="EMBL" id="BKCJ011823816">
    <property type="protein sequence ID" value="GFD55960.1"/>
    <property type="molecule type" value="Genomic_DNA"/>
</dbReference>
<name>A0A699XBZ8_TANCI</name>
<organism evidence="1">
    <name type="scientific">Tanacetum cinerariifolium</name>
    <name type="common">Dalmatian daisy</name>
    <name type="synonym">Chrysanthemum cinerariifolium</name>
    <dbReference type="NCBI Taxonomy" id="118510"/>
    <lineage>
        <taxon>Eukaryota</taxon>
        <taxon>Viridiplantae</taxon>
        <taxon>Streptophyta</taxon>
        <taxon>Embryophyta</taxon>
        <taxon>Tracheophyta</taxon>
        <taxon>Spermatophyta</taxon>
        <taxon>Magnoliopsida</taxon>
        <taxon>eudicotyledons</taxon>
        <taxon>Gunneridae</taxon>
        <taxon>Pentapetalae</taxon>
        <taxon>asterids</taxon>
        <taxon>campanulids</taxon>
        <taxon>Asterales</taxon>
        <taxon>Asteraceae</taxon>
        <taxon>Asteroideae</taxon>
        <taxon>Anthemideae</taxon>
        <taxon>Anthemidinae</taxon>
        <taxon>Tanacetum</taxon>
    </lineage>
</organism>
<sequence length="92" mass="8744">PGCRSATGVARDPGRGTDLATGLVGRHGLGHGGRAGFAGIRQARGVACGGIAVDRRAACHRSTPAGGAPCTGTGCIAGAVSGGVFTGQCSVL</sequence>
<comment type="caution">
    <text evidence="1">The sequence shown here is derived from an EMBL/GenBank/DDBJ whole genome shotgun (WGS) entry which is preliminary data.</text>
</comment>
<feature type="non-terminal residue" evidence="1">
    <location>
        <position position="92"/>
    </location>
</feature>
<evidence type="ECO:0000313" key="1">
    <source>
        <dbReference type="EMBL" id="GFD55960.1"/>
    </source>
</evidence>